<dbReference type="SUPFAM" id="SSF52540">
    <property type="entry name" value="P-loop containing nucleoside triphosphate hydrolases"/>
    <property type="match status" value="1"/>
</dbReference>
<evidence type="ECO:0000313" key="2">
    <source>
        <dbReference type="EMBL" id="EGG14118.1"/>
    </source>
</evidence>
<evidence type="ECO:0000256" key="1">
    <source>
        <dbReference type="ARBA" id="ARBA00022741"/>
    </source>
</evidence>
<dbReference type="AlphaFoldDB" id="F4QEK7"/>
<dbReference type="GO" id="GO:0003924">
    <property type="term" value="F:GTPase activity"/>
    <property type="evidence" value="ECO:0007669"/>
    <property type="project" value="InterPro"/>
</dbReference>
<protein>
    <recommendedName>
        <fullName evidence="4">Rab GTPase</fullName>
    </recommendedName>
</protein>
<dbReference type="PRINTS" id="PR00449">
    <property type="entry name" value="RASTRNSFRMNG"/>
</dbReference>
<dbReference type="KEGG" id="dfa:DFA_11882"/>
<gene>
    <name evidence="2" type="ORF">DFA_11882</name>
</gene>
<dbReference type="InterPro" id="IPR027417">
    <property type="entry name" value="P-loop_NTPase"/>
</dbReference>
<dbReference type="Proteomes" id="UP000007797">
    <property type="component" value="Unassembled WGS sequence"/>
</dbReference>
<name>F4QEK7_CACFS</name>
<dbReference type="STRING" id="1054147.F4QEK7"/>
<reference evidence="3" key="1">
    <citation type="journal article" date="2011" name="Genome Res.">
        <title>Phylogeny-wide analysis of social amoeba genomes highlights ancient origins for complex intercellular communication.</title>
        <authorList>
            <person name="Heidel A.J."/>
            <person name="Lawal H.M."/>
            <person name="Felder M."/>
            <person name="Schilde C."/>
            <person name="Helps N.R."/>
            <person name="Tunggal B."/>
            <person name="Rivero F."/>
            <person name="John U."/>
            <person name="Schleicher M."/>
            <person name="Eichinger L."/>
            <person name="Platzer M."/>
            <person name="Noegel A.A."/>
            <person name="Schaap P."/>
            <person name="Gloeckner G."/>
        </authorList>
    </citation>
    <scope>NUCLEOTIDE SEQUENCE [LARGE SCALE GENOMIC DNA]</scope>
    <source>
        <strain evidence="3">SH3</strain>
    </source>
</reference>
<dbReference type="SMART" id="SM00173">
    <property type="entry name" value="RAS"/>
    <property type="match status" value="1"/>
</dbReference>
<dbReference type="EMBL" id="GL883029">
    <property type="protein sequence ID" value="EGG14118.1"/>
    <property type="molecule type" value="Genomic_DNA"/>
</dbReference>
<dbReference type="RefSeq" id="XP_004350826.1">
    <property type="nucleotide sequence ID" value="XM_004350775.1"/>
</dbReference>
<dbReference type="GO" id="GO:0005525">
    <property type="term" value="F:GTP binding"/>
    <property type="evidence" value="ECO:0007669"/>
    <property type="project" value="InterPro"/>
</dbReference>
<dbReference type="SMART" id="SM00175">
    <property type="entry name" value="RAB"/>
    <property type="match status" value="1"/>
</dbReference>
<organism evidence="2 3">
    <name type="scientific">Cavenderia fasciculata</name>
    <name type="common">Slime mold</name>
    <name type="synonym">Dictyostelium fasciculatum</name>
    <dbReference type="NCBI Taxonomy" id="261658"/>
    <lineage>
        <taxon>Eukaryota</taxon>
        <taxon>Amoebozoa</taxon>
        <taxon>Evosea</taxon>
        <taxon>Eumycetozoa</taxon>
        <taxon>Dictyostelia</taxon>
        <taxon>Acytosteliales</taxon>
        <taxon>Cavenderiaceae</taxon>
        <taxon>Cavenderia</taxon>
    </lineage>
</organism>
<dbReference type="Pfam" id="PF00071">
    <property type="entry name" value="Ras"/>
    <property type="match status" value="1"/>
</dbReference>
<dbReference type="Gene3D" id="3.40.50.300">
    <property type="entry name" value="P-loop containing nucleotide triphosphate hydrolases"/>
    <property type="match status" value="1"/>
</dbReference>
<dbReference type="InterPro" id="IPR001806">
    <property type="entry name" value="Small_GTPase"/>
</dbReference>
<keyword evidence="3" id="KW-1185">Reference proteome</keyword>
<keyword evidence="1" id="KW-0547">Nucleotide-binding</keyword>
<dbReference type="CDD" id="cd00154">
    <property type="entry name" value="Rab"/>
    <property type="match status" value="1"/>
</dbReference>
<evidence type="ECO:0008006" key="4">
    <source>
        <dbReference type="Google" id="ProtNLM"/>
    </source>
</evidence>
<accession>F4QEK7</accession>
<dbReference type="PROSITE" id="PS51419">
    <property type="entry name" value="RAB"/>
    <property type="match status" value="1"/>
</dbReference>
<dbReference type="OrthoDB" id="10261384at2759"/>
<proteinExistence type="predicted"/>
<evidence type="ECO:0000313" key="3">
    <source>
        <dbReference type="Proteomes" id="UP000007797"/>
    </source>
</evidence>
<dbReference type="PANTHER" id="PTHR47978">
    <property type="match status" value="1"/>
</dbReference>
<sequence length="215" mass="24412">MNCCPNNDYQQRQNDLLVHPYKGKIQTSYKVILVGSPNVGKSTIVDRLIGKPINAPYTTPTIGIDFSKITIHIDQLPVNILIWNGDSGQARFKSTHPPLFYRGADFVFLVYDLNGSNQSYLYDSYKEHIEQNPLLDPKTSSVVIIGNKLDLVQRFSFFKDGSITSFEKAESFAQEKGCSYFAVSAVNGQNFELLHDHLYNNIKQKIEEQKELINN</sequence>
<dbReference type="GeneID" id="14865812"/>